<protein>
    <submittedName>
        <fullName evidence="1">Uncharacterized protein</fullName>
    </submittedName>
</protein>
<dbReference type="AlphaFoldDB" id="A0A9X0PI05"/>
<name>A0A9X0PI05_9STAP</name>
<proteinExistence type="predicted"/>
<reference evidence="1 2" key="1">
    <citation type="journal article" date="2020" name="Access Microbiol">
        <title>Isolation and genome sequencing of Staphylococcus schleiferi subspecies coagulans from Antarctic seals.</title>
        <authorList>
            <person name="Foster G."/>
            <person name="Robb A."/>
            <person name="Paterson G.K."/>
        </authorList>
    </citation>
    <scope>NUCLEOTIDE SEQUENCE [LARGE SCALE GENOMIC DNA]</scope>
    <source>
        <strain evidence="1 2">M615/02/4</strain>
    </source>
</reference>
<comment type="caution">
    <text evidence="1">The sequence shown here is derived from an EMBL/GenBank/DDBJ whole genome shotgun (WGS) entry which is preliminary data.</text>
</comment>
<organism evidence="1 2">
    <name type="scientific">Staphylococcus coagulans</name>
    <dbReference type="NCBI Taxonomy" id="74706"/>
    <lineage>
        <taxon>Bacteria</taxon>
        <taxon>Bacillati</taxon>
        <taxon>Bacillota</taxon>
        <taxon>Bacilli</taxon>
        <taxon>Bacillales</taxon>
        <taxon>Staphylococcaceae</taxon>
        <taxon>Staphylococcus</taxon>
    </lineage>
</organism>
<dbReference type="RefSeq" id="WP_182281489.1">
    <property type="nucleotide sequence ID" value="NZ_JABTCN010000132.1"/>
</dbReference>
<sequence>GLEVMEKSIEIKDQNNIVLIDSLGQFFIDIENDNNGRFNVEYVLLNEVEHDTGSIYYEVGMYRTEEVPFGEEVTEDNISVLESKWLEVDQAGENYVE</sequence>
<gene>
    <name evidence="1" type="ORF">HR081_12780</name>
</gene>
<feature type="non-terminal residue" evidence="1">
    <location>
        <position position="1"/>
    </location>
</feature>
<evidence type="ECO:0000313" key="2">
    <source>
        <dbReference type="Proteomes" id="UP000524893"/>
    </source>
</evidence>
<accession>A0A9X0PI05</accession>
<feature type="non-terminal residue" evidence="1">
    <location>
        <position position="97"/>
    </location>
</feature>
<dbReference type="Proteomes" id="UP000524893">
    <property type="component" value="Unassembled WGS sequence"/>
</dbReference>
<evidence type="ECO:0000313" key="1">
    <source>
        <dbReference type="EMBL" id="MBA8777733.1"/>
    </source>
</evidence>
<dbReference type="EMBL" id="JABTCN010000132">
    <property type="protein sequence ID" value="MBA8777733.1"/>
    <property type="molecule type" value="Genomic_DNA"/>
</dbReference>